<dbReference type="AlphaFoldDB" id="A0A495IY90"/>
<keyword evidence="3 7" id="KW-0436">Ligase</keyword>
<dbReference type="SUPFAM" id="SSF56317">
    <property type="entry name" value="Carbon-nitrogen hydrolase"/>
    <property type="match status" value="1"/>
</dbReference>
<comment type="similarity">
    <text evidence="2 7 8">In the C-terminal section; belongs to the NAD synthetase family.</text>
</comment>
<dbReference type="CDD" id="cd07570">
    <property type="entry name" value="GAT_Gln-NAD-synth"/>
    <property type="match status" value="1"/>
</dbReference>
<dbReference type="InterPro" id="IPR036526">
    <property type="entry name" value="C-N_Hydrolase_sf"/>
</dbReference>
<dbReference type="FunFam" id="3.40.50.620:FF:000106">
    <property type="entry name" value="Glutamine-dependent NAD(+) synthetase"/>
    <property type="match status" value="1"/>
</dbReference>
<dbReference type="Gene3D" id="3.60.110.10">
    <property type="entry name" value="Carbon-nitrogen hydrolase"/>
    <property type="match status" value="1"/>
</dbReference>
<dbReference type="GO" id="GO:0005737">
    <property type="term" value="C:cytoplasm"/>
    <property type="evidence" value="ECO:0007669"/>
    <property type="project" value="InterPro"/>
</dbReference>
<dbReference type="PANTHER" id="PTHR23090">
    <property type="entry name" value="NH 3 /GLUTAMINE-DEPENDENT NAD + SYNTHETASE"/>
    <property type="match status" value="1"/>
</dbReference>
<dbReference type="OrthoDB" id="9803818at2"/>
<dbReference type="InterPro" id="IPR003694">
    <property type="entry name" value="NAD_synthase"/>
</dbReference>
<keyword evidence="4 7" id="KW-0547">Nucleotide-binding</keyword>
<comment type="catalytic activity">
    <reaction evidence="7 8">
        <text>deamido-NAD(+) + L-glutamine + ATP + H2O = L-glutamate + AMP + diphosphate + NAD(+) + H(+)</text>
        <dbReference type="Rhea" id="RHEA:24384"/>
        <dbReference type="ChEBI" id="CHEBI:15377"/>
        <dbReference type="ChEBI" id="CHEBI:15378"/>
        <dbReference type="ChEBI" id="CHEBI:29985"/>
        <dbReference type="ChEBI" id="CHEBI:30616"/>
        <dbReference type="ChEBI" id="CHEBI:33019"/>
        <dbReference type="ChEBI" id="CHEBI:57540"/>
        <dbReference type="ChEBI" id="CHEBI:58359"/>
        <dbReference type="ChEBI" id="CHEBI:58437"/>
        <dbReference type="ChEBI" id="CHEBI:456215"/>
        <dbReference type="EC" id="6.3.5.1"/>
    </reaction>
</comment>
<evidence type="ECO:0000256" key="2">
    <source>
        <dbReference type="ARBA" id="ARBA00007145"/>
    </source>
</evidence>
<dbReference type="Pfam" id="PF00795">
    <property type="entry name" value="CN_hydrolase"/>
    <property type="match status" value="1"/>
</dbReference>
<dbReference type="PROSITE" id="PS50263">
    <property type="entry name" value="CN_HYDROLASE"/>
    <property type="match status" value="1"/>
</dbReference>
<protein>
    <recommendedName>
        <fullName evidence="7 8">Glutamine-dependent NAD(+) synthetase</fullName>
        <ecNumber evidence="7 8">6.3.5.1</ecNumber>
    </recommendedName>
    <alternativeName>
        <fullName evidence="7 8">NAD(+) synthase [glutamine-hydrolyzing]</fullName>
    </alternativeName>
</protein>
<comment type="pathway">
    <text evidence="1 7 8">Cofactor biosynthesis; NAD(+) biosynthesis; NAD(+) from deamido-NAD(+) (L-Gln route): step 1/1.</text>
</comment>
<reference evidence="12 13" key="1">
    <citation type="submission" date="2018-10" db="EMBL/GenBank/DDBJ databases">
        <title>Genomic Encyclopedia of Archaeal and Bacterial Type Strains, Phase II (KMG-II): from individual species to whole genera.</title>
        <authorList>
            <person name="Goeker M."/>
        </authorList>
    </citation>
    <scope>NUCLEOTIDE SEQUENCE [LARGE SCALE GENOMIC DNA]</scope>
    <source>
        <strain evidence="12 13">DSM 18602</strain>
    </source>
</reference>
<dbReference type="GO" id="GO:0000257">
    <property type="term" value="F:nitrilase activity"/>
    <property type="evidence" value="ECO:0007669"/>
    <property type="project" value="UniProtKB-ARBA"/>
</dbReference>
<dbReference type="InterPro" id="IPR000132">
    <property type="entry name" value="Nitrilase/CN_hydratase_CS"/>
</dbReference>
<feature type="active site" description="Nucleophile; for glutaminase activity" evidence="7">
    <location>
        <position position="150"/>
    </location>
</feature>
<feature type="active site" description="Proton acceptor; for glutaminase activity" evidence="7">
    <location>
        <position position="43"/>
    </location>
</feature>
<sequence>MMINIALAQLNYHVGNFESNTKKIISTIETARSNGADLVVFSELCVCGYPARDFFEFKEFIDLCEDAALQIAAVCADIACIIGLPTPNLRHQGKDLFNSAYFIENGKVKAVVNKALLPNYDVFDEYRYFEPETNFSCIDFKGHRIALTICEDLWNTIENPLYITRPMDMLIEQHPDVMINIAASPFAYNHDTERIDILSGNCTQYNLPLFYVNQVGAQTELIFDGGSLVFDAEGNMLDELPYFKEHVSYYKLDKGENGKAVVSYQHTGTFKPHHTSDIEQIHQGLLLGIRDYFYKSGFTRAILGLSGGIDSAVVCALAAEALGAENVMAVLLPSKFSSDHSIGDAEDLVKNLGCKSETIAIKNITDSFETALHPQFNTLPFNIAEENIQSRTRGVLLMAMCNKFGYILLNTSNKSEAAVGYGTLYGDMCGGISVLGDVYKTQVYQLANYINRDKEVIPLNSIVKPPSAELRPGQKDSDSLPDYDILDTILMEYVEHRKSSSEIINMGYDEQVVKRVIKLVNTAEHKRYQTPPILRVSPKAFGMGRRMPIVGKYLS</sequence>
<feature type="active site" description="For glutaminase activity" evidence="7">
    <location>
        <position position="114"/>
    </location>
</feature>
<dbReference type="GO" id="GO:0009435">
    <property type="term" value="P:NAD+ biosynthetic process"/>
    <property type="evidence" value="ECO:0007669"/>
    <property type="project" value="UniProtKB-UniRule"/>
</dbReference>
<feature type="binding site" evidence="7">
    <location>
        <position position="184"/>
    </location>
    <ligand>
        <name>L-glutamine</name>
        <dbReference type="ChEBI" id="CHEBI:58359"/>
    </ligand>
</feature>
<comment type="caution">
    <text evidence="12">The sequence shown here is derived from an EMBL/GenBank/DDBJ whole genome shotgun (WGS) entry which is preliminary data.</text>
</comment>
<evidence type="ECO:0000313" key="12">
    <source>
        <dbReference type="EMBL" id="RKR81686.1"/>
    </source>
</evidence>
<organism evidence="12 13">
    <name type="scientific">Mucilaginibacter gracilis</name>
    <dbReference type="NCBI Taxonomy" id="423350"/>
    <lineage>
        <taxon>Bacteria</taxon>
        <taxon>Pseudomonadati</taxon>
        <taxon>Bacteroidota</taxon>
        <taxon>Sphingobacteriia</taxon>
        <taxon>Sphingobacteriales</taxon>
        <taxon>Sphingobacteriaceae</taxon>
        <taxon>Mucilaginibacter</taxon>
    </lineage>
</organism>
<feature type="active site" description="Proton acceptor" evidence="9">
    <location>
        <position position="43"/>
    </location>
</feature>
<evidence type="ECO:0000256" key="4">
    <source>
        <dbReference type="ARBA" id="ARBA00022741"/>
    </source>
</evidence>
<dbReference type="NCBIfam" id="TIGR00552">
    <property type="entry name" value="nadE"/>
    <property type="match status" value="1"/>
</dbReference>
<dbReference type="InterPro" id="IPR014729">
    <property type="entry name" value="Rossmann-like_a/b/a_fold"/>
</dbReference>
<dbReference type="InterPro" id="IPR014445">
    <property type="entry name" value="Gln-dep_NAD_synthase"/>
</dbReference>
<accession>A0A495IY90</accession>
<dbReference type="RefSeq" id="WP_121197364.1">
    <property type="nucleotide sequence ID" value="NZ_RBKU01000001.1"/>
</dbReference>
<feature type="binding site" evidence="7">
    <location>
        <position position="120"/>
    </location>
    <ligand>
        <name>L-glutamine</name>
        <dbReference type="ChEBI" id="CHEBI:58359"/>
    </ligand>
</feature>
<feature type="binding site" evidence="7">
    <location>
        <begin position="304"/>
        <end position="311"/>
    </location>
    <ligand>
        <name>ATP</name>
        <dbReference type="ChEBI" id="CHEBI:30616"/>
    </ligand>
</feature>
<dbReference type="EMBL" id="RBKU01000001">
    <property type="protein sequence ID" value="RKR81686.1"/>
    <property type="molecule type" value="Genomic_DNA"/>
</dbReference>
<dbReference type="Pfam" id="PF02540">
    <property type="entry name" value="NAD_synthase"/>
    <property type="match status" value="1"/>
</dbReference>
<dbReference type="InterPro" id="IPR022310">
    <property type="entry name" value="NAD/GMP_synthase"/>
</dbReference>
<dbReference type="PIRSF" id="PIRSF006630">
    <property type="entry name" value="NADS_GAT"/>
    <property type="match status" value="1"/>
</dbReference>
<dbReference type="Proteomes" id="UP000268007">
    <property type="component" value="Unassembled WGS sequence"/>
</dbReference>
<evidence type="ECO:0000256" key="6">
    <source>
        <dbReference type="ARBA" id="ARBA00023027"/>
    </source>
</evidence>
<dbReference type="PANTHER" id="PTHR23090:SF9">
    <property type="entry name" value="GLUTAMINE-DEPENDENT NAD(+) SYNTHETASE"/>
    <property type="match status" value="1"/>
</dbReference>
<evidence type="ECO:0000256" key="5">
    <source>
        <dbReference type="ARBA" id="ARBA00022840"/>
    </source>
</evidence>
<evidence type="ECO:0000256" key="8">
    <source>
        <dbReference type="PIRNR" id="PIRNR006630"/>
    </source>
</evidence>
<dbReference type="SUPFAM" id="SSF52402">
    <property type="entry name" value="Adenine nucleotide alpha hydrolases-like"/>
    <property type="match status" value="1"/>
</dbReference>
<evidence type="ECO:0000259" key="11">
    <source>
        <dbReference type="PROSITE" id="PS50263"/>
    </source>
</evidence>
<comment type="similarity">
    <text evidence="10">Belongs to the NAD synthetase family.</text>
</comment>
<dbReference type="GO" id="GO:0004359">
    <property type="term" value="F:glutaminase activity"/>
    <property type="evidence" value="ECO:0007669"/>
    <property type="project" value="InterPro"/>
</dbReference>
<dbReference type="NCBIfam" id="NF010588">
    <property type="entry name" value="PRK13981.1"/>
    <property type="match status" value="1"/>
</dbReference>
<comment type="caution">
    <text evidence="7">Lacks conserved residue(s) required for the propagation of feature annotation.</text>
</comment>
<evidence type="ECO:0000313" key="13">
    <source>
        <dbReference type="Proteomes" id="UP000268007"/>
    </source>
</evidence>
<keyword evidence="6 7" id="KW-0520">NAD</keyword>
<evidence type="ECO:0000256" key="9">
    <source>
        <dbReference type="PROSITE-ProRule" id="PRU10139"/>
    </source>
</evidence>
<gene>
    <name evidence="7" type="primary">nadE</name>
    <name evidence="12" type="ORF">BDD43_1836</name>
</gene>
<evidence type="ECO:0000256" key="3">
    <source>
        <dbReference type="ARBA" id="ARBA00022598"/>
    </source>
</evidence>
<evidence type="ECO:0000256" key="10">
    <source>
        <dbReference type="RuleBase" id="RU003811"/>
    </source>
</evidence>
<dbReference type="GO" id="GO:0005524">
    <property type="term" value="F:ATP binding"/>
    <property type="evidence" value="ECO:0007669"/>
    <property type="project" value="UniProtKB-UniRule"/>
</dbReference>
<evidence type="ECO:0000256" key="1">
    <source>
        <dbReference type="ARBA" id="ARBA00005188"/>
    </source>
</evidence>
<feature type="domain" description="CN hydrolase" evidence="11">
    <location>
        <begin position="3"/>
        <end position="254"/>
    </location>
</feature>
<keyword evidence="13" id="KW-1185">Reference proteome</keyword>
<dbReference type="HAMAP" id="MF_02090">
    <property type="entry name" value="NadE_glutamine_dep"/>
    <property type="match status" value="1"/>
</dbReference>
<feature type="binding site" evidence="7">
    <location>
        <position position="411"/>
    </location>
    <ligand>
        <name>ATP</name>
        <dbReference type="ChEBI" id="CHEBI:30616"/>
    </ligand>
</feature>
<evidence type="ECO:0000256" key="7">
    <source>
        <dbReference type="HAMAP-Rule" id="MF_02090"/>
    </source>
</evidence>
<dbReference type="CDD" id="cd00553">
    <property type="entry name" value="NAD_synthase"/>
    <property type="match status" value="1"/>
</dbReference>
<feature type="binding site" evidence="7">
    <location>
        <position position="387"/>
    </location>
    <ligand>
        <name>deamido-NAD(+)</name>
        <dbReference type="ChEBI" id="CHEBI:58437"/>
        <note>ligand shared between two neighboring subunits</note>
    </ligand>
</feature>
<feature type="binding site" evidence="7">
    <location>
        <position position="526"/>
    </location>
    <ligand>
        <name>deamido-NAD(+)</name>
        <dbReference type="ChEBI" id="CHEBI:58437"/>
        <note>ligand shared between two neighboring subunits</note>
    </ligand>
</feature>
<dbReference type="EC" id="6.3.5.1" evidence="7 8"/>
<keyword evidence="5 7" id="KW-0067">ATP-binding</keyword>
<feature type="binding site" evidence="7">
    <location>
        <position position="416"/>
    </location>
    <ligand>
        <name>deamido-NAD(+)</name>
        <dbReference type="ChEBI" id="CHEBI:58437"/>
        <note>ligand shared between two neighboring subunits</note>
    </ligand>
</feature>
<name>A0A495IY90_9SPHI</name>
<comment type="function">
    <text evidence="7">Catalyzes the ATP-dependent amidation of deamido-NAD to form NAD. Uses L-glutamine as a nitrogen source.</text>
</comment>
<dbReference type="Gene3D" id="3.40.50.620">
    <property type="entry name" value="HUPs"/>
    <property type="match status" value="1"/>
</dbReference>
<dbReference type="UniPathway" id="UPA00253">
    <property type="reaction ID" value="UER00334"/>
</dbReference>
<dbReference type="PROSITE" id="PS00920">
    <property type="entry name" value="NITRIL_CHT_1"/>
    <property type="match status" value="1"/>
</dbReference>
<dbReference type="GO" id="GO:0008795">
    <property type="term" value="F:NAD+ synthase activity"/>
    <property type="evidence" value="ECO:0007669"/>
    <property type="project" value="UniProtKB-UniRule"/>
</dbReference>
<dbReference type="GO" id="GO:0003952">
    <property type="term" value="F:NAD+ synthase (glutamine-hydrolyzing) activity"/>
    <property type="evidence" value="ECO:0007669"/>
    <property type="project" value="UniProtKB-UniRule"/>
</dbReference>
<dbReference type="InterPro" id="IPR003010">
    <property type="entry name" value="C-N_Hydrolase"/>
</dbReference>
<proteinExistence type="inferred from homology"/>